<evidence type="ECO:0000259" key="1">
    <source>
        <dbReference type="Pfam" id="PF06527"/>
    </source>
</evidence>
<dbReference type="EMBL" id="JACHFN010000011">
    <property type="protein sequence ID" value="MBB5235396.1"/>
    <property type="molecule type" value="Genomic_DNA"/>
</dbReference>
<dbReference type="Pfam" id="PF06527">
    <property type="entry name" value="TniQ"/>
    <property type="match status" value="1"/>
</dbReference>
<organism evidence="2 3">
    <name type="scientific">Deinococcus budaensis</name>
    <dbReference type="NCBI Taxonomy" id="1665626"/>
    <lineage>
        <taxon>Bacteria</taxon>
        <taxon>Thermotogati</taxon>
        <taxon>Deinococcota</taxon>
        <taxon>Deinococci</taxon>
        <taxon>Deinococcales</taxon>
        <taxon>Deinococcaceae</taxon>
        <taxon>Deinococcus</taxon>
    </lineage>
</organism>
<dbReference type="AlphaFoldDB" id="A0A7W8GHS0"/>
<keyword evidence="3" id="KW-1185">Reference proteome</keyword>
<sequence length="305" mass="35294">MTLDALESKLRRPSGNRVGRRWVLPLKFQYRRVHAFGMQCCPDCLAEDEMPYYRRAWRLAFMTVCPRHKRLLLDQCPACESPIHYRATPAATRGPDADPASLASCGWCGLDFRDLSFGQYDERSLTLERGDYHFSRQSPRFRRPLISKIRRDAHFQGRLLEAVSGGDYVLNGTPLAVRELMEGLFQLTRLLMHLPGAEAWRRALHELADDMRLCGVESDRAILQFEVLRVEERDRIMTPLAWLLNDWPARFHKVSEGAGVGRQQLLKNARPVPTWLKQEVARYSRLEGYDHLRPHINGTKEGARR</sequence>
<name>A0A7W8GHS0_9DEIO</name>
<gene>
    <name evidence="2" type="ORF">HNQ09_002850</name>
</gene>
<protein>
    <recommendedName>
        <fullName evidence="1">TniQ domain-containing protein</fullName>
    </recommendedName>
</protein>
<comment type="caution">
    <text evidence="2">The sequence shown here is derived from an EMBL/GenBank/DDBJ whole genome shotgun (WGS) entry which is preliminary data.</text>
</comment>
<dbReference type="Proteomes" id="UP000525389">
    <property type="component" value="Unassembled WGS sequence"/>
</dbReference>
<evidence type="ECO:0000313" key="3">
    <source>
        <dbReference type="Proteomes" id="UP000525389"/>
    </source>
</evidence>
<reference evidence="2 3" key="1">
    <citation type="submission" date="2020-08" db="EMBL/GenBank/DDBJ databases">
        <title>Genomic Encyclopedia of Type Strains, Phase IV (KMG-IV): sequencing the most valuable type-strain genomes for metagenomic binning, comparative biology and taxonomic classification.</title>
        <authorList>
            <person name="Goeker M."/>
        </authorList>
    </citation>
    <scope>NUCLEOTIDE SEQUENCE [LARGE SCALE GENOMIC DNA]</scope>
    <source>
        <strain evidence="2 3">DSM 101791</strain>
    </source>
</reference>
<feature type="domain" description="TniQ" evidence="1">
    <location>
        <begin position="17"/>
        <end position="72"/>
    </location>
</feature>
<evidence type="ECO:0000313" key="2">
    <source>
        <dbReference type="EMBL" id="MBB5235396.1"/>
    </source>
</evidence>
<dbReference type="InterPro" id="IPR009492">
    <property type="entry name" value="TniQ"/>
</dbReference>
<proteinExistence type="predicted"/>
<accession>A0A7W8GHS0</accession>